<evidence type="ECO:0000256" key="1">
    <source>
        <dbReference type="SAM" id="Phobius"/>
    </source>
</evidence>
<organism evidence="2 3">
    <name type="scientific">Amycolatopsis heterodermiae</name>
    <dbReference type="NCBI Taxonomy" id="3110235"/>
    <lineage>
        <taxon>Bacteria</taxon>
        <taxon>Bacillati</taxon>
        <taxon>Actinomycetota</taxon>
        <taxon>Actinomycetes</taxon>
        <taxon>Pseudonocardiales</taxon>
        <taxon>Pseudonocardiaceae</taxon>
        <taxon>Amycolatopsis</taxon>
    </lineage>
</organism>
<dbReference type="GO" id="GO:0008168">
    <property type="term" value="F:methyltransferase activity"/>
    <property type="evidence" value="ECO:0007669"/>
    <property type="project" value="UniProtKB-KW"/>
</dbReference>
<keyword evidence="3" id="KW-1185">Reference proteome</keyword>
<sequence length="356" mass="40110">MVSTGRKQASGDAELRRRRAEYADERERGNFFHPRAESCPWCGAREIGPRIRLADTRQGKPGTFGMDECRSCGHVFQNPRLTDAGLAYYYRDVYDGLGREHYASIAERSRPAYRKRVQLLDDHPRSGRWLDVGARQGHFCREARVSLPGTTFHALDPSEEILRAQDRGWVDAGECTPLLEFAEDHVAEFDVVSLIHYLERTTSPREELSAVRKVLRPGGVVLIELVNPHSRYARLHGRFWYCWMAPQNLHLMPRHNVRELLEEHGFAVSHVELGAANKPFDNLAALLTALNHHLPPARPWPWLSRGGGPAGRVLRAGAMLLAGPFLGLAFVLDLLLHLVIRRGRGGNTYRIVAVAG</sequence>
<name>A0ABU5R8U2_9PSEU</name>
<dbReference type="Pfam" id="PF13489">
    <property type="entry name" value="Methyltransf_23"/>
    <property type="match status" value="1"/>
</dbReference>
<evidence type="ECO:0000313" key="3">
    <source>
        <dbReference type="Proteomes" id="UP001304298"/>
    </source>
</evidence>
<dbReference type="GO" id="GO:0032259">
    <property type="term" value="P:methylation"/>
    <property type="evidence" value="ECO:0007669"/>
    <property type="project" value="UniProtKB-KW"/>
</dbReference>
<keyword evidence="2" id="KW-0808">Transferase</keyword>
<evidence type="ECO:0000313" key="2">
    <source>
        <dbReference type="EMBL" id="MEA5362553.1"/>
    </source>
</evidence>
<dbReference type="SUPFAM" id="SSF53335">
    <property type="entry name" value="S-adenosyl-L-methionine-dependent methyltransferases"/>
    <property type="match status" value="1"/>
</dbReference>
<keyword evidence="1" id="KW-0812">Transmembrane</keyword>
<reference evidence="2 3" key="1">
    <citation type="submission" date="2023-12" db="EMBL/GenBank/DDBJ databases">
        <title>Amycolatopsis sp. V23-08.</title>
        <authorList>
            <person name="Somphong A."/>
        </authorList>
    </citation>
    <scope>NUCLEOTIDE SEQUENCE [LARGE SCALE GENOMIC DNA]</scope>
    <source>
        <strain evidence="2 3">V23-08</strain>
    </source>
</reference>
<accession>A0ABU5R8U2</accession>
<keyword evidence="1" id="KW-0472">Membrane</keyword>
<gene>
    <name evidence="2" type="ORF">VA596_23660</name>
</gene>
<comment type="caution">
    <text evidence="2">The sequence shown here is derived from an EMBL/GenBank/DDBJ whole genome shotgun (WGS) entry which is preliminary data.</text>
</comment>
<dbReference type="EMBL" id="JAYFSI010000005">
    <property type="protein sequence ID" value="MEA5362553.1"/>
    <property type="molecule type" value="Genomic_DNA"/>
</dbReference>
<proteinExistence type="predicted"/>
<dbReference type="InterPro" id="IPR029063">
    <property type="entry name" value="SAM-dependent_MTases_sf"/>
</dbReference>
<feature type="transmembrane region" description="Helical" evidence="1">
    <location>
        <begin position="318"/>
        <end position="340"/>
    </location>
</feature>
<dbReference type="EC" id="2.1.1.-" evidence="2"/>
<keyword evidence="2" id="KW-0489">Methyltransferase</keyword>
<protein>
    <submittedName>
        <fullName evidence="2">Class I SAM-dependent methyltransferase</fullName>
        <ecNumber evidence="2">2.1.1.-</ecNumber>
    </submittedName>
</protein>
<dbReference type="CDD" id="cd02440">
    <property type="entry name" value="AdoMet_MTases"/>
    <property type="match status" value="1"/>
</dbReference>
<dbReference type="RefSeq" id="WP_323330111.1">
    <property type="nucleotide sequence ID" value="NZ_JAYFSI010000005.1"/>
</dbReference>
<dbReference type="Proteomes" id="UP001304298">
    <property type="component" value="Unassembled WGS sequence"/>
</dbReference>
<dbReference type="Gene3D" id="3.40.50.150">
    <property type="entry name" value="Vaccinia Virus protein VP39"/>
    <property type="match status" value="1"/>
</dbReference>
<keyword evidence="1" id="KW-1133">Transmembrane helix</keyword>